<feature type="region of interest" description="Disordered" evidence="4">
    <location>
        <begin position="297"/>
        <end position="338"/>
    </location>
</feature>
<evidence type="ECO:0000256" key="2">
    <source>
        <dbReference type="ARBA" id="ARBA00022694"/>
    </source>
</evidence>
<dbReference type="EMBL" id="ML210150">
    <property type="protein sequence ID" value="TFK29400.1"/>
    <property type="molecule type" value="Genomic_DNA"/>
</dbReference>
<evidence type="ECO:0000256" key="4">
    <source>
        <dbReference type="SAM" id="MobiDB-lite"/>
    </source>
</evidence>
<evidence type="ECO:0000259" key="5">
    <source>
        <dbReference type="PROSITE" id="PS50984"/>
    </source>
</evidence>
<feature type="region of interest" description="Disordered" evidence="4">
    <location>
        <begin position="117"/>
        <end position="171"/>
    </location>
</feature>
<keyword evidence="7" id="KW-1185">Reference proteome</keyword>
<feature type="compositionally biased region" description="Gly residues" evidence="4">
    <location>
        <begin position="316"/>
        <end position="332"/>
    </location>
</feature>
<reference evidence="6 7" key="1">
    <citation type="journal article" date="2019" name="Nat. Ecol. Evol.">
        <title>Megaphylogeny resolves global patterns of mushroom evolution.</title>
        <authorList>
            <person name="Varga T."/>
            <person name="Krizsan K."/>
            <person name="Foldi C."/>
            <person name="Dima B."/>
            <person name="Sanchez-Garcia M."/>
            <person name="Sanchez-Ramirez S."/>
            <person name="Szollosi G.J."/>
            <person name="Szarkandi J.G."/>
            <person name="Papp V."/>
            <person name="Albert L."/>
            <person name="Andreopoulos W."/>
            <person name="Angelini C."/>
            <person name="Antonin V."/>
            <person name="Barry K.W."/>
            <person name="Bougher N.L."/>
            <person name="Buchanan P."/>
            <person name="Buyck B."/>
            <person name="Bense V."/>
            <person name="Catcheside P."/>
            <person name="Chovatia M."/>
            <person name="Cooper J."/>
            <person name="Damon W."/>
            <person name="Desjardin D."/>
            <person name="Finy P."/>
            <person name="Geml J."/>
            <person name="Haridas S."/>
            <person name="Hughes K."/>
            <person name="Justo A."/>
            <person name="Karasinski D."/>
            <person name="Kautmanova I."/>
            <person name="Kiss B."/>
            <person name="Kocsube S."/>
            <person name="Kotiranta H."/>
            <person name="LaButti K.M."/>
            <person name="Lechner B.E."/>
            <person name="Liimatainen K."/>
            <person name="Lipzen A."/>
            <person name="Lukacs Z."/>
            <person name="Mihaltcheva S."/>
            <person name="Morgado L.N."/>
            <person name="Niskanen T."/>
            <person name="Noordeloos M.E."/>
            <person name="Ohm R.A."/>
            <person name="Ortiz-Santana B."/>
            <person name="Ovrebo C."/>
            <person name="Racz N."/>
            <person name="Riley R."/>
            <person name="Savchenko A."/>
            <person name="Shiryaev A."/>
            <person name="Soop K."/>
            <person name="Spirin V."/>
            <person name="Szebenyi C."/>
            <person name="Tomsovsky M."/>
            <person name="Tulloss R.E."/>
            <person name="Uehling J."/>
            <person name="Grigoriev I.V."/>
            <person name="Vagvolgyi C."/>
            <person name="Papp T."/>
            <person name="Martin F.M."/>
            <person name="Miettinen O."/>
            <person name="Hibbett D.S."/>
            <person name="Nagy L.G."/>
        </authorList>
    </citation>
    <scope>NUCLEOTIDE SEQUENCE [LARGE SCALE GENOMIC DNA]</scope>
    <source>
        <strain evidence="6 7">CBS 121175</strain>
    </source>
</reference>
<feature type="region of interest" description="Disordered" evidence="4">
    <location>
        <begin position="1"/>
        <end position="36"/>
    </location>
</feature>
<dbReference type="NCBIfam" id="TIGR00094">
    <property type="entry name" value="tRNA_TruD_broad"/>
    <property type="match status" value="1"/>
</dbReference>
<name>A0A5C3L9E3_COPMA</name>
<dbReference type="STRING" id="230819.A0A5C3L9E3"/>
<dbReference type="InterPro" id="IPR042214">
    <property type="entry name" value="TruD_catalytic"/>
</dbReference>
<feature type="compositionally biased region" description="Basic and acidic residues" evidence="4">
    <location>
        <begin position="619"/>
        <end position="634"/>
    </location>
</feature>
<accession>A0A5C3L9E3</accession>
<dbReference type="InterPro" id="IPR020103">
    <property type="entry name" value="PsdUridine_synth_cat_dom_sf"/>
</dbReference>
<evidence type="ECO:0000313" key="6">
    <source>
        <dbReference type="EMBL" id="TFK29400.1"/>
    </source>
</evidence>
<dbReference type="Gene3D" id="3.30.2350.20">
    <property type="entry name" value="TruD, catalytic domain"/>
    <property type="match status" value="2"/>
</dbReference>
<evidence type="ECO:0000256" key="3">
    <source>
        <dbReference type="ARBA" id="ARBA00023235"/>
    </source>
</evidence>
<dbReference type="GO" id="GO:0005634">
    <property type="term" value="C:nucleus"/>
    <property type="evidence" value="ECO:0007669"/>
    <property type="project" value="TreeGrafter"/>
</dbReference>
<dbReference type="GO" id="GO:0001522">
    <property type="term" value="P:pseudouridine synthesis"/>
    <property type="evidence" value="ECO:0007669"/>
    <property type="project" value="InterPro"/>
</dbReference>
<dbReference type="PROSITE" id="PS01268">
    <property type="entry name" value="UPF0024"/>
    <property type="match status" value="1"/>
</dbReference>
<dbReference type="PROSITE" id="PS50984">
    <property type="entry name" value="TRUD"/>
    <property type="match status" value="1"/>
</dbReference>
<dbReference type="InterPro" id="IPR011760">
    <property type="entry name" value="PsdUridine_synth_TruD_insert"/>
</dbReference>
<feature type="domain" description="TRUD" evidence="5">
    <location>
        <begin position="475"/>
        <end position="727"/>
    </location>
</feature>
<dbReference type="InterPro" id="IPR020119">
    <property type="entry name" value="PsdUridine_synth_TruD_CS"/>
</dbReference>
<dbReference type="InterPro" id="IPR001656">
    <property type="entry name" value="PsdUridine_synth_TruD"/>
</dbReference>
<sequence>MSSIILREREQGGDDEQRYAKRQKTEYTSPLVDDAQNDATTTAIQDEGHVLPASHALLGIPLPVKTAAGALNFLETDVGISEYIGRGEAKVEGIIKQRFTDFLVFEVDQDGNTIHLKTLEKPKGPKQEPQEPKEVPKPTSEPPEASKDAAPDSTATGSNEKPKEPPAVVELWPQTFDETLERFLSKEKRDQLKAIFLEGPEAPLISDSGWGGRVAAKVATDGQTPEPTPEALPEAFSSSGRGGRGSRGGRGGRGGLGGRQPTREDNRKVVSDPIDSKDVRTAFHKTVRELFKGKLDTETDTNAPTDDGQRIVIKWGRGGRSQGRGGLQGSDSGGQRARGTYPPYIQFMLQKTNRDTQDALGHLSRMLHVNVKDLAVAGTKDKRGVTVQRVSLKRNNKTVEDVWRLGNGINGSRTAQTALSQRGERGIRIADLVYRKSGLELGMLKGNAFIITLRNVKVESMEILDETLTTVKNKGFINYYGMQRFGTASVPTHSIGLALLKSDWNKAVSLILQKRHGEHPDVAAARDAWLIERDADKALQLLPRRVVAERCILESFKKMKGDTRNAMGALSTIPKNLRLMYIHAYQSYVWNAVVSERIRTFGTDKPVVGDLVLEKDAVEDNKMDVDGEEKGHEKDEEEEEESGYGRRRNRKPYVAPRIRTLTEEDLDKYTIFDVVMPLPGTDVAYPGGTLGERYREFLRMDGLDPDNFVRKQREYTLNGSYRAILHLPREMSWSVLRYTNPDVPLAQADEDQLLGFDPPAVVPDGKFTALQIRLTLGTAAYATMALREVTKMDTSSHIQTGLTQVAEDQKFKSTEADVLANAEGEAEAEVALEADGDIVLQELL</sequence>
<feature type="compositionally biased region" description="Gly residues" evidence="4">
    <location>
        <begin position="240"/>
        <end position="258"/>
    </location>
</feature>
<keyword evidence="2" id="KW-0819">tRNA processing</keyword>
<dbReference type="Proteomes" id="UP000307440">
    <property type="component" value="Unassembled WGS sequence"/>
</dbReference>
<feature type="region of interest" description="Disordered" evidence="4">
    <location>
        <begin position="619"/>
        <end position="648"/>
    </location>
</feature>
<feature type="compositionally biased region" description="Low complexity" evidence="4">
    <location>
        <begin position="229"/>
        <end position="239"/>
    </location>
</feature>
<evidence type="ECO:0000256" key="1">
    <source>
        <dbReference type="ARBA" id="ARBA00007953"/>
    </source>
</evidence>
<dbReference type="PIRSF" id="PIRSF037016">
    <property type="entry name" value="Pseudouridin_synth_euk_prd"/>
    <property type="match status" value="1"/>
</dbReference>
<dbReference type="OrthoDB" id="447290at2759"/>
<organism evidence="6 7">
    <name type="scientific">Coprinopsis marcescibilis</name>
    <name type="common">Agaric fungus</name>
    <name type="synonym">Psathyrella marcescibilis</name>
    <dbReference type="NCBI Taxonomy" id="230819"/>
    <lineage>
        <taxon>Eukaryota</taxon>
        <taxon>Fungi</taxon>
        <taxon>Dikarya</taxon>
        <taxon>Basidiomycota</taxon>
        <taxon>Agaricomycotina</taxon>
        <taxon>Agaricomycetes</taxon>
        <taxon>Agaricomycetidae</taxon>
        <taxon>Agaricales</taxon>
        <taxon>Agaricineae</taxon>
        <taxon>Psathyrellaceae</taxon>
        <taxon>Coprinopsis</taxon>
    </lineage>
</organism>
<feature type="compositionally biased region" description="Basic and acidic residues" evidence="4">
    <location>
        <begin position="261"/>
        <end position="275"/>
    </location>
</feature>
<proteinExistence type="inferred from homology"/>
<feature type="region of interest" description="Disordered" evidence="4">
    <location>
        <begin position="215"/>
        <end position="275"/>
    </location>
</feature>
<evidence type="ECO:0000313" key="7">
    <source>
        <dbReference type="Proteomes" id="UP000307440"/>
    </source>
</evidence>
<dbReference type="PANTHER" id="PTHR13326">
    <property type="entry name" value="TRNA PSEUDOURIDINE SYNTHASE D"/>
    <property type="match status" value="1"/>
</dbReference>
<dbReference type="CDD" id="cd02576">
    <property type="entry name" value="PseudoU_synth_ScPUS7"/>
    <property type="match status" value="1"/>
</dbReference>
<feature type="compositionally biased region" description="Basic and acidic residues" evidence="4">
    <location>
        <begin position="1"/>
        <end position="25"/>
    </location>
</feature>
<dbReference type="AlphaFoldDB" id="A0A5C3L9E3"/>
<dbReference type="GO" id="GO:0009982">
    <property type="term" value="F:pseudouridine synthase activity"/>
    <property type="evidence" value="ECO:0007669"/>
    <property type="project" value="InterPro"/>
</dbReference>
<dbReference type="GO" id="GO:0003723">
    <property type="term" value="F:RNA binding"/>
    <property type="evidence" value="ECO:0007669"/>
    <property type="project" value="InterPro"/>
</dbReference>
<comment type="similarity">
    <text evidence="1">Belongs to the pseudouridine synthase TruD family.</text>
</comment>
<gene>
    <name evidence="6" type="ORF">FA15DRAFT_632463</name>
</gene>
<keyword evidence="3" id="KW-0413">Isomerase</keyword>
<feature type="compositionally biased region" description="Basic and acidic residues" evidence="4">
    <location>
        <begin position="117"/>
        <end position="136"/>
    </location>
</feature>
<dbReference type="SUPFAM" id="SSF55120">
    <property type="entry name" value="Pseudouridine synthase"/>
    <property type="match status" value="1"/>
</dbReference>
<dbReference type="GO" id="GO:0008033">
    <property type="term" value="P:tRNA processing"/>
    <property type="evidence" value="ECO:0007669"/>
    <property type="project" value="UniProtKB-KW"/>
</dbReference>
<dbReference type="PANTHER" id="PTHR13326:SF21">
    <property type="entry name" value="PSEUDOURIDYLATE SYNTHASE PUS7L"/>
    <property type="match status" value="1"/>
</dbReference>
<dbReference type="Pfam" id="PF01142">
    <property type="entry name" value="TruD"/>
    <property type="match status" value="1"/>
</dbReference>
<protein>
    <submittedName>
        <fullName evidence="6">Pseudouridine synthase</fullName>
    </submittedName>
</protein>